<keyword evidence="1" id="KW-0866">Nonsense-mediated mRNA decay</keyword>
<evidence type="ECO:0000256" key="1">
    <source>
        <dbReference type="ARBA" id="ARBA00023161"/>
    </source>
</evidence>
<feature type="compositionally biased region" description="Low complexity" evidence="2">
    <location>
        <begin position="637"/>
        <end position="646"/>
    </location>
</feature>
<sequence>MLFTDNAAGDESCANSSKPGGRKSGDKPQIELYRPQTGMTLRRADDQLWRNSKSPSPCPADSFNKNCQVNQVHGKSKTFNKKFDSRNSAESLHRSEQNIAKNSNDISYDLRSLSISVENGRDEVINLTSRSSEDKKKIRKPEKAIYVPKPVLQTEKDGRSQQRKQKPADIKSEEDDWDENPKGSGNEHKKKRKGKGRGRPREGREMDDKEFSQSYKTDNPRRQFEGGSVQKQVSLESGRFQREQKHDKRNFNHKRRDGNRSNLRKSNDALDYSSRADSPEFSRGQQNFNVKTDKRDFRQNSEPRIIPHAVNVRPNINNSSNNRLRDTRSMEHSNWSSDKIQSKPPAGRRGSGSVSISKQATFDSLPPRLKKKYMEEKGMTVSLPPNSYIGTSSEEQWDGGSLSFLNNSSSNYMVQQYHMPTSNYQHFQNYVPQQWGMASPKGRGRGRLRQEEMESDMQVIDQNKVGQSDYQSPSGSRCTTPFKNVSQSHENISQDRSMPPPSSLPPRSFSSHDQVGPYEDRYYDYDSQANIRYSRDGRKGNYGQWKESKTLPRRNHCGRNSFSDKHQRTRKLSNTSSISNVDLDIKDMKNIPEPHPDNSVAASEGNAVPTQKCTSPRTLDWSEEVEESERQEREAISRSSSVASLSNIHSSREKRKQKRRGGKKDRSLSRESGRGYRNSSQERFRNQRRQSDENVYRPVSRDQNKGHYRFHRNLSRESSRDREPKSEILDWRRGGDQEKNDKDWRRGDAEKMDKDWRKEKERQRNDEKDEKGSWREEKKKEGPTHFDPSVPPPNVQQSPDYQQRGFIQLQQPPAGQHPQRQLFDPSNPSKPIIVNSLNSRVANTVKHGYQEKPQRFLPLPQYSPYHFQNGSLGDCVPNVYHKDTSSNRPPWYDHTNESFRTHRNPILLLDIERADTDMQYILRHSKGPVLLTQWQGINVIRQFLQESLQILLITEIKFCQEENVEQHMWKITYYNLIETLRKLMVEDPKNKEGYKNALLTIIDEGVKYFERLIQLLEENYNFKVETFLALNGGASTKGLGYTGLALVSTQKIMLFLGDLARYREVANDSSNYGKSKQWYTKAQQLNPKNGRPYYQLALLAYLARRKLDAVYYYMRSLMASNPLQSAKESLVSLFDENRKKYEQIEKKKREDRELKYKERVKEKEGSSLRREIWVHPSGRRRVHRTTSTSTDSRRADSEDEELLTLDSTDINKRFTTSYLHVHGKLFTKVGMETFQDAGLQMLREFRALLQQTPLPLGCTRFLQLLALNMFAIENTQLKVQNEDLKRSSKRSRSQFCRFGPFKKLKPSWTEAWGEGGNQGGESERRT</sequence>
<feature type="region of interest" description="Disordered" evidence="2">
    <location>
        <begin position="1179"/>
        <end position="1198"/>
    </location>
</feature>
<feature type="compositionally biased region" description="Basic and acidic residues" evidence="2">
    <location>
        <begin position="664"/>
        <end position="705"/>
    </location>
</feature>
<protein>
    <recommendedName>
        <fullName evidence="7">Telomerase-binding protein EST1A</fullName>
    </recommendedName>
</protein>
<dbReference type="Pfam" id="PF10373">
    <property type="entry name" value="EST1_DNA_bind"/>
    <property type="match status" value="1"/>
</dbReference>
<feature type="region of interest" description="Disordered" evidence="2">
    <location>
        <begin position="1"/>
        <end position="32"/>
    </location>
</feature>
<feature type="compositionally biased region" description="Basic and acidic residues" evidence="2">
    <location>
        <begin position="239"/>
        <end position="250"/>
    </location>
</feature>
<dbReference type="Gene3D" id="1.25.40.10">
    <property type="entry name" value="Tetratricopeptide repeat domain"/>
    <property type="match status" value="1"/>
</dbReference>
<accession>A0AAN8NQ53</accession>
<feature type="region of interest" description="Disordered" evidence="2">
    <location>
        <begin position="462"/>
        <end position="799"/>
    </location>
</feature>
<feature type="compositionally biased region" description="Basic residues" evidence="2">
    <location>
        <begin position="652"/>
        <end position="663"/>
    </location>
</feature>
<dbReference type="EMBL" id="JAWJWE010000037">
    <property type="protein sequence ID" value="KAK6625112.1"/>
    <property type="molecule type" value="Genomic_DNA"/>
</dbReference>
<evidence type="ECO:0008006" key="7">
    <source>
        <dbReference type="Google" id="ProtNLM"/>
    </source>
</evidence>
<feature type="region of interest" description="Disordered" evidence="2">
    <location>
        <begin position="812"/>
        <end position="833"/>
    </location>
</feature>
<name>A0AAN8NQ53_POLSC</name>
<dbReference type="Proteomes" id="UP001372834">
    <property type="component" value="Unassembled WGS sequence"/>
</dbReference>
<dbReference type="GO" id="GO:0070034">
    <property type="term" value="F:telomerase RNA binding"/>
    <property type="evidence" value="ECO:0007669"/>
    <property type="project" value="TreeGrafter"/>
</dbReference>
<comment type="caution">
    <text evidence="5">The sequence shown here is derived from an EMBL/GenBank/DDBJ whole genome shotgun (WGS) entry which is preliminary data.</text>
</comment>
<feature type="compositionally biased region" description="Basic and acidic residues" evidence="2">
    <location>
        <begin position="583"/>
        <end position="596"/>
    </location>
</feature>
<feature type="compositionally biased region" description="Basic and acidic residues" evidence="2">
    <location>
        <begin position="291"/>
        <end position="301"/>
    </location>
</feature>
<feature type="compositionally biased region" description="Basic and acidic residues" evidence="2">
    <location>
        <begin position="714"/>
        <end position="784"/>
    </location>
</feature>
<feature type="region of interest" description="Disordered" evidence="2">
    <location>
        <begin position="78"/>
        <end position="102"/>
    </location>
</feature>
<organism evidence="5 6">
    <name type="scientific">Polyplax serrata</name>
    <name type="common">Common mouse louse</name>
    <dbReference type="NCBI Taxonomy" id="468196"/>
    <lineage>
        <taxon>Eukaryota</taxon>
        <taxon>Metazoa</taxon>
        <taxon>Ecdysozoa</taxon>
        <taxon>Arthropoda</taxon>
        <taxon>Hexapoda</taxon>
        <taxon>Insecta</taxon>
        <taxon>Pterygota</taxon>
        <taxon>Neoptera</taxon>
        <taxon>Paraneoptera</taxon>
        <taxon>Psocodea</taxon>
        <taxon>Troctomorpha</taxon>
        <taxon>Phthiraptera</taxon>
        <taxon>Anoplura</taxon>
        <taxon>Polyplacidae</taxon>
        <taxon>Polyplax</taxon>
    </lineage>
</organism>
<evidence type="ECO:0000259" key="4">
    <source>
        <dbReference type="Pfam" id="PF10374"/>
    </source>
</evidence>
<feature type="compositionally biased region" description="Basic and acidic residues" evidence="2">
    <location>
        <begin position="81"/>
        <end position="96"/>
    </location>
</feature>
<feature type="region of interest" description="Disordered" evidence="2">
    <location>
        <begin position="127"/>
        <end position="363"/>
    </location>
</feature>
<proteinExistence type="predicted"/>
<feature type="compositionally biased region" description="Polar residues" evidence="2">
    <location>
        <begin position="352"/>
        <end position="362"/>
    </location>
</feature>
<feature type="compositionally biased region" description="Basic and acidic residues" evidence="2">
    <location>
        <begin position="154"/>
        <end position="171"/>
    </location>
</feature>
<feature type="domain" description="Telomerase activating protein Est1-like N-terminal" evidence="4">
    <location>
        <begin position="963"/>
        <end position="1065"/>
    </location>
</feature>
<feature type="compositionally biased region" description="Basic and acidic residues" evidence="2">
    <location>
        <begin position="199"/>
        <end position="211"/>
    </location>
</feature>
<dbReference type="InterPro" id="IPR011990">
    <property type="entry name" value="TPR-like_helical_dom_sf"/>
</dbReference>
<dbReference type="GO" id="GO:0042162">
    <property type="term" value="F:telomeric DNA binding"/>
    <property type="evidence" value="ECO:0007669"/>
    <property type="project" value="TreeGrafter"/>
</dbReference>
<feature type="compositionally biased region" description="Polar residues" evidence="2">
    <location>
        <begin position="824"/>
        <end position="833"/>
    </location>
</feature>
<feature type="domain" description="DNA/RNA-binding" evidence="3">
    <location>
        <begin position="1075"/>
        <end position="1298"/>
    </location>
</feature>
<feature type="compositionally biased region" description="Basic residues" evidence="2">
    <location>
        <begin position="188"/>
        <end position="198"/>
    </location>
</feature>
<evidence type="ECO:0000313" key="5">
    <source>
        <dbReference type="EMBL" id="KAK6625112.1"/>
    </source>
</evidence>
<dbReference type="Pfam" id="PF10374">
    <property type="entry name" value="EST1"/>
    <property type="match status" value="1"/>
</dbReference>
<feature type="compositionally biased region" description="Polar residues" evidence="2">
    <location>
        <begin position="462"/>
        <end position="496"/>
    </location>
</feature>
<evidence type="ECO:0000256" key="2">
    <source>
        <dbReference type="SAM" id="MobiDB-lite"/>
    </source>
</evidence>
<dbReference type="GO" id="GO:0005697">
    <property type="term" value="C:telomerase holoenzyme complex"/>
    <property type="evidence" value="ECO:0007669"/>
    <property type="project" value="TreeGrafter"/>
</dbReference>
<dbReference type="InterPro" id="IPR018834">
    <property type="entry name" value="DNA/RNA-bd_Est1-type"/>
</dbReference>
<dbReference type="GO" id="GO:0000184">
    <property type="term" value="P:nuclear-transcribed mRNA catabolic process, nonsense-mediated decay"/>
    <property type="evidence" value="ECO:0007669"/>
    <property type="project" value="UniProtKB-KW"/>
</dbReference>
<dbReference type="InterPro" id="IPR019458">
    <property type="entry name" value="Est1-like_N"/>
</dbReference>
<gene>
    <name evidence="5" type="ORF">RUM43_005403</name>
</gene>
<dbReference type="InterPro" id="IPR045153">
    <property type="entry name" value="Est1/Ebs1-like"/>
</dbReference>
<dbReference type="PANTHER" id="PTHR15696">
    <property type="entry name" value="SMG-7 SUPPRESSOR WITH MORPHOLOGICAL EFFECT ON GENITALIA PROTEIN 7"/>
    <property type="match status" value="1"/>
</dbReference>
<evidence type="ECO:0000259" key="3">
    <source>
        <dbReference type="Pfam" id="PF10373"/>
    </source>
</evidence>
<feature type="compositionally biased region" description="Low complexity" evidence="2">
    <location>
        <begin position="310"/>
        <end position="322"/>
    </location>
</feature>
<reference evidence="5 6" key="1">
    <citation type="submission" date="2023-10" db="EMBL/GenBank/DDBJ databases">
        <title>Genomes of two closely related lineages of the louse Polyplax serrata with different host specificities.</title>
        <authorList>
            <person name="Martinu J."/>
            <person name="Tarabai H."/>
            <person name="Stefka J."/>
            <person name="Hypsa V."/>
        </authorList>
    </citation>
    <scope>NUCLEOTIDE SEQUENCE [LARGE SCALE GENOMIC DNA]</scope>
    <source>
        <strain evidence="5">HR10_N</strain>
    </source>
</reference>
<evidence type="ECO:0000313" key="6">
    <source>
        <dbReference type="Proteomes" id="UP001372834"/>
    </source>
</evidence>
<dbReference type="SUPFAM" id="SSF48452">
    <property type="entry name" value="TPR-like"/>
    <property type="match status" value="1"/>
</dbReference>
<dbReference type="PANTHER" id="PTHR15696:SF0">
    <property type="entry name" value="TELOMERASE-BINDING PROTEIN EST1A"/>
    <property type="match status" value="1"/>
</dbReference>
<feature type="compositionally biased region" description="Polar residues" evidence="2">
    <location>
        <begin position="608"/>
        <end position="617"/>
    </location>
</feature>